<dbReference type="RefSeq" id="WP_182804841.1">
    <property type="nucleotide sequence ID" value="NZ_CP060007.1"/>
</dbReference>
<feature type="signal peptide" evidence="2">
    <location>
        <begin position="1"/>
        <end position="18"/>
    </location>
</feature>
<dbReference type="SUPFAM" id="SSF53474">
    <property type="entry name" value="alpha/beta-Hydrolases"/>
    <property type="match status" value="1"/>
</dbReference>
<reference evidence="5" key="1">
    <citation type="submission" date="2020-08" db="EMBL/GenBank/DDBJ databases">
        <title>Lacibacter sp. S13-6-6 genome sequencing.</title>
        <authorList>
            <person name="Jin L."/>
        </authorList>
    </citation>
    <scope>NUCLEOTIDE SEQUENCE [LARGE SCALE GENOMIC DNA]</scope>
    <source>
        <strain evidence="5">S13-6-6</strain>
    </source>
</reference>
<evidence type="ECO:0000256" key="2">
    <source>
        <dbReference type="SAM" id="SignalP"/>
    </source>
</evidence>
<dbReference type="Gene3D" id="3.40.50.1820">
    <property type="entry name" value="alpha/beta hydrolase"/>
    <property type="match status" value="1"/>
</dbReference>
<dbReference type="PANTHER" id="PTHR43037">
    <property type="entry name" value="UNNAMED PRODUCT-RELATED"/>
    <property type="match status" value="1"/>
</dbReference>
<dbReference type="InterPro" id="IPR029058">
    <property type="entry name" value="AB_hydrolase_fold"/>
</dbReference>
<name>A0A7G5XJG9_9BACT</name>
<dbReference type="GO" id="GO:0016787">
    <property type="term" value="F:hydrolase activity"/>
    <property type="evidence" value="ECO:0007669"/>
    <property type="project" value="InterPro"/>
</dbReference>
<organism evidence="4 5">
    <name type="scientific">Lacibacter sediminis</name>
    <dbReference type="NCBI Taxonomy" id="2760713"/>
    <lineage>
        <taxon>Bacteria</taxon>
        <taxon>Pseudomonadati</taxon>
        <taxon>Bacteroidota</taxon>
        <taxon>Chitinophagia</taxon>
        <taxon>Chitinophagales</taxon>
        <taxon>Chitinophagaceae</taxon>
        <taxon>Lacibacter</taxon>
    </lineage>
</organism>
<evidence type="ECO:0000256" key="1">
    <source>
        <dbReference type="ARBA" id="ARBA00022729"/>
    </source>
</evidence>
<feature type="chain" id="PRO_5028998163" evidence="2">
    <location>
        <begin position="19"/>
        <end position="260"/>
    </location>
</feature>
<dbReference type="InterPro" id="IPR003140">
    <property type="entry name" value="PLipase/COase/thioEstase"/>
</dbReference>
<dbReference type="PANTHER" id="PTHR43037:SF1">
    <property type="entry name" value="BLL1128 PROTEIN"/>
    <property type="match status" value="1"/>
</dbReference>
<evidence type="ECO:0000313" key="5">
    <source>
        <dbReference type="Proteomes" id="UP000515344"/>
    </source>
</evidence>
<evidence type="ECO:0000259" key="3">
    <source>
        <dbReference type="Pfam" id="PF02230"/>
    </source>
</evidence>
<keyword evidence="1 2" id="KW-0732">Signal</keyword>
<gene>
    <name evidence="4" type="ORF">H4075_05320</name>
</gene>
<sequence length="260" mass="29544">MRLLLVFIAFLFAGLTSAQTPVFQTKQYNFAEGKVLPYRILYPENYDKTKKYPLVLFLHGAGERGDDNQKQLVHGSKLFLEAENRKKFPAIVIFPQCPLNSFWASIKVDTTVRPRVLSFDYTGEANWPLTAANELVQKVTSEEAVDLKRIYVAGLSMGGMGTFEAVYRYPKLYAAALPICGGADLKSYSNWTGKTPFWIFHGDADPVVNVKLSRDANEKLKSIKAKVKYTEYPGVNHNSWDSAFAETDFLKWMFQQKKKK</sequence>
<dbReference type="Pfam" id="PF02230">
    <property type="entry name" value="Abhydrolase_2"/>
    <property type="match status" value="1"/>
</dbReference>
<dbReference type="KEGG" id="lacs:H4075_05320"/>
<feature type="domain" description="Phospholipase/carboxylesterase/thioesterase" evidence="3">
    <location>
        <begin position="134"/>
        <end position="245"/>
    </location>
</feature>
<evidence type="ECO:0000313" key="4">
    <source>
        <dbReference type="EMBL" id="QNA45622.1"/>
    </source>
</evidence>
<protein>
    <submittedName>
        <fullName evidence="4">Prolyl oligopeptidase family serine peptidase</fullName>
    </submittedName>
</protein>
<dbReference type="Proteomes" id="UP000515344">
    <property type="component" value="Chromosome"/>
</dbReference>
<accession>A0A7G5XJG9</accession>
<dbReference type="EMBL" id="CP060007">
    <property type="protein sequence ID" value="QNA45622.1"/>
    <property type="molecule type" value="Genomic_DNA"/>
</dbReference>
<proteinExistence type="predicted"/>
<keyword evidence="5" id="KW-1185">Reference proteome</keyword>
<dbReference type="InterPro" id="IPR050955">
    <property type="entry name" value="Plant_Biomass_Hydrol_Est"/>
</dbReference>
<dbReference type="AlphaFoldDB" id="A0A7G5XJG9"/>